<name>E1EZ73_GIAIA</name>
<dbReference type="PANTHER" id="PTHR24361:SF433">
    <property type="entry name" value="PROTEIN KINASE DOMAIN-CONTAINING PROTEIN"/>
    <property type="match status" value="1"/>
</dbReference>
<dbReference type="EMBL" id="ACVC01000093">
    <property type="protein sequence ID" value="EFO64504.1"/>
    <property type="molecule type" value="Genomic_DNA"/>
</dbReference>
<protein>
    <recommendedName>
        <fullName evidence="1">non-specific serine/threonine protein kinase</fullName>
        <ecNumber evidence="1">2.7.11.1</ecNumber>
    </recommendedName>
</protein>
<dbReference type="STRING" id="658858.E1EZ73"/>
<evidence type="ECO:0000259" key="10">
    <source>
        <dbReference type="PROSITE" id="PS50011"/>
    </source>
</evidence>
<dbReference type="VEuPathDB" id="GiardiaDB:GLP15_2013"/>
<keyword evidence="6" id="KW-0067">ATP-binding</keyword>
<gene>
    <name evidence="11" type="ORF">GLP15_2013</name>
</gene>
<evidence type="ECO:0000256" key="2">
    <source>
        <dbReference type="ARBA" id="ARBA00022527"/>
    </source>
</evidence>
<feature type="region of interest" description="Disordered" evidence="9">
    <location>
        <begin position="1189"/>
        <end position="1209"/>
    </location>
</feature>
<accession>E1EZ73</accession>
<feature type="region of interest" description="Disordered" evidence="9">
    <location>
        <begin position="783"/>
        <end position="803"/>
    </location>
</feature>
<dbReference type="PANTHER" id="PTHR24361">
    <property type="entry name" value="MITOGEN-ACTIVATED KINASE KINASE KINASE"/>
    <property type="match status" value="1"/>
</dbReference>
<dbReference type="GO" id="GO:0004674">
    <property type="term" value="F:protein serine/threonine kinase activity"/>
    <property type="evidence" value="ECO:0007669"/>
    <property type="project" value="UniProtKB-KW"/>
</dbReference>
<feature type="domain" description="Protein kinase" evidence="10">
    <location>
        <begin position="1"/>
        <end position="266"/>
    </location>
</feature>
<dbReference type="InterPro" id="IPR000719">
    <property type="entry name" value="Prot_kinase_dom"/>
</dbReference>
<evidence type="ECO:0000313" key="11">
    <source>
        <dbReference type="EMBL" id="EFO64504.1"/>
    </source>
</evidence>
<evidence type="ECO:0000256" key="6">
    <source>
        <dbReference type="ARBA" id="ARBA00022840"/>
    </source>
</evidence>
<feature type="compositionally biased region" description="Polar residues" evidence="9">
    <location>
        <begin position="529"/>
        <end position="550"/>
    </location>
</feature>
<feature type="region of interest" description="Disordered" evidence="9">
    <location>
        <begin position="529"/>
        <end position="562"/>
    </location>
</feature>
<organism evidence="11 12">
    <name type="scientific">Giardia intestinalis (strain P15)</name>
    <name type="common">Giardia lamblia</name>
    <dbReference type="NCBI Taxonomy" id="658858"/>
    <lineage>
        <taxon>Eukaryota</taxon>
        <taxon>Metamonada</taxon>
        <taxon>Diplomonadida</taxon>
        <taxon>Hexamitidae</taxon>
        <taxon>Giardiinae</taxon>
        <taxon>Giardia</taxon>
    </lineage>
</organism>
<dbReference type="GO" id="GO:0005737">
    <property type="term" value="C:cytoplasm"/>
    <property type="evidence" value="ECO:0007669"/>
    <property type="project" value="TreeGrafter"/>
</dbReference>
<evidence type="ECO:0000256" key="8">
    <source>
        <dbReference type="ARBA" id="ARBA00048679"/>
    </source>
</evidence>
<comment type="catalytic activity">
    <reaction evidence="7">
        <text>L-threonyl-[protein] + ATP = O-phospho-L-threonyl-[protein] + ADP + H(+)</text>
        <dbReference type="Rhea" id="RHEA:46608"/>
        <dbReference type="Rhea" id="RHEA-COMP:11060"/>
        <dbReference type="Rhea" id="RHEA-COMP:11605"/>
        <dbReference type="ChEBI" id="CHEBI:15378"/>
        <dbReference type="ChEBI" id="CHEBI:30013"/>
        <dbReference type="ChEBI" id="CHEBI:30616"/>
        <dbReference type="ChEBI" id="CHEBI:61977"/>
        <dbReference type="ChEBI" id="CHEBI:456216"/>
        <dbReference type="EC" id="2.7.11.1"/>
    </reaction>
</comment>
<dbReference type="Pfam" id="PF00069">
    <property type="entry name" value="Pkinase"/>
    <property type="match status" value="1"/>
</dbReference>
<dbReference type="OrthoDB" id="10252171at2759"/>
<evidence type="ECO:0000256" key="7">
    <source>
        <dbReference type="ARBA" id="ARBA00047899"/>
    </source>
</evidence>
<keyword evidence="5 11" id="KW-0418">Kinase</keyword>
<dbReference type="PROSITE" id="PS50011">
    <property type="entry name" value="PROTEIN_KINASE_DOM"/>
    <property type="match status" value="1"/>
</dbReference>
<dbReference type="OMA" id="THKRITP"/>
<keyword evidence="3" id="KW-0808">Transferase</keyword>
<proteinExistence type="predicted"/>
<dbReference type="GO" id="GO:0005524">
    <property type="term" value="F:ATP binding"/>
    <property type="evidence" value="ECO:0007669"/>
    <property type="project" value="UniProtKB-KW"/>
</dbReference>
<dbReference type="Gene3D" id="1.10.510.10">
    <property type="entry name" value="Transferase(Phosphotransferase) domain 1"/>
    <property type="match status" value="1"/>
</dbReference>
<evidence type="ECO:0000313" key="12">
    <source>
        <dbReference type="Proteomes" id="UP000008974"/>
    </source>
</evidence>
<comment type="caution">
    <text evidence="11">The sequence shown here is derived from an EMBL/GenBank/DDBJ whole genome shotgun (WGS) entry which is preliminary data.</text>
</comment>
<evidence type="ECO:0000256" key="3">
    <source>
        <dbReference type="ARBA" id="ARBA00022679"/>
    </source>
</evidence>
<sequence length="1710" mass="190639">MKRDKLLLNGKYSINVKTNGERTYKALCNIDGIVPAIKIYRLSDVSKSSVDFDQKEIDTAARSLLQPNLVKYIEAFADKDYFYVVMEFVPNSLDQIIAHQRSTEHLAALYVTQIVKGLIFIHYNGYTHKRITPEHILITNDGFVKISDFVLQNAYFADGDKDIRDMAPEEILLLGRTTAVDIWNLGLLLFNCLAREHFFKNMADQEIIRLFQSSNSQTTINELVTSRFTECNLNVSQACIEFLLACLSVDYTCRPSAQSLLQASFLKQTNTEIVCGKTGASTLNQNQIDEIQALNDVSAGLTTLTSQIPDKGHATTNTQSTLGNVVTKSTKQLAGIPPPTPPYSNISRAQETEGDSRTISSGFNKQDQEILRRAILNIPSASEECRNSHAISAGDAATFAVMRSPEKTTNAFTCVPATANFPMADDAPNHKQKLRAKSIEAGAKQGKKLKHRVENKMECVGNQLDDSSFDLQDVKIIGKLEVKRYEDSTTSDNFSEMIENDPVIDKGNHLGGSIADHIQSKPRLIQTGSAVSSSNLNPQKRNQAKTQRTASKPARNHALSAGDDLTYDITAVDKHSEKIHPKTRKTQRAMSTVTSRAITKQPTYPNAYSRNAGTAAGTARQDPCYTTLATGWAKREMNTKSKRNLPEQISLSTAKDPVFPITQTVLKRTTCPLSLDTLDDHWNSNSYSSDDDVLKNISLKRTNCPYQAANGNNSCSEISCTDVVNPFSSKSHHKSIFGDERSKDHSDKLIASLSIENNAQGPENPDIFADKSQKYNAKQIVTTQQKFPKDSPHTVPVSPESPKKAQTYVDNDITEAYTFSTVSAEPTQPFVLRLGGSPAAKSKLCTVTNLDKRASRQENCQNDDPSINLDTITLPQDQDIMSLMHKRQLLLQQMDTHMDDTSSAFSSGTSMANIEKRAVIIDSGKDTPKSGAASPSRLVYQQKSSPTENTANNHLGFARDLLANQQNRQCTDPSSLSASAGANILTRKSHDGFYEENSALNRFEEKMTDTSSTYDDYDDYEGLENHDAALFIMTTDKTDVEELREILTNYKINNKISVSSVEQVRKLICSSKRCLAYVRDNFSVNFWFVKFKHLVDTGKEEAILVLILISTIARLDFPFCRDIFLMGLVPLANRLYSTYNTITEFLDRRILPLLVKLISEYEEDTATLQQRANHKTGMPADLDSLAAKQQTCNSQPPEVKSKETGKKSATTKGSSYAVMRIFESMVVTHTMSFILRFLFSPIQTGHQSKNSFIPTSTTCDSLSLIMGKISDPSHKAIEPHEIAYNILLILFQSKTIFKSEILCEITSPDSPLLHTLMEHIDKSIVYVFLLQDLLFIEAMRETVVALLPRLFKKLQKMMDAYELMYTAASHDEDDYDLSASLHIDFSTFAAGIRAHNTNVANIIAIGPITTLEPGSLRYNLTILLTAITNLLISLSKLVAEPYFSEPFKDHIDVFVQILSKSADYGNAVPYALSSLHSLFRLNLDYIVNFPRIKHIMTNIGAILNCKEAANIYSLQFAIPLALTITRTINPNKFADKEVKHVLIKEIKDNFLLAFLDLIENSSVWRKQCLDALAHILSYTNELESTICRNFRLSLSSSDYKETLPSILMSLLSLSENSCTIRSYLANHKELAAGITYVLKHTSKDNVNSKVVALKLCLKFSLNCKEYFINTYKSVLSILPQFCDMNTDQFVIGASISKQILDALKLNSSNN</sequence>
<evidence type="ECO:0000256" key="5">
    <source>
        <dbReference type="ARBA" id="ARBA00022777"/>
    </source>
</evidence>
<dbReference type="EC" id="2.7.11.1" evidence="1"/>
<keyword evidence="2 11" id="KW-0723">Serine/threonine-protein kinase</keyword>
<dbReference type="InterPro" id="IPR011009">
    <property type="entry name" value="Kinase-like_dom_sf"/>
</dbReference>
<evidence type="ECO:0000256" key="9">
    <source>
        <dbReference type="SAM" id="MobiDB-lite"/>
    </source>
</evidence>
<evidence type="ECO:0000256" key="1">
    <source>
        <dbReference type="ARBA" id="ARBA00012513"/>
    </source>
</evidence>
<keyword evidence="4" id="KW-0547">Nucleotide-binding</keyword>
<comment type="catalytic activity">
    <reaction evidence="8">
        <text>L-seryl-[protein] + ATP = O-phospho-L-seryl-[protein] + ADP + H(+)</text>
        <dbReference type="Rhea" id="RHEA:17989"/>
        <dbReference type="Rhea" id="RHEA-COMP:9863"/>
        <dbReference type="Rhea" id="RHEA-COMP:11604"/>
        <dbReference type="ChEBI" id="CHEBI:15378"/>
        <dbReference type="ChEBI" id="CHEBI:29999"/>
        <dbReference type="ChEBI" id="CHEBI:30616"/>
        <dbReference type="ChEBI" id="CHEBI:83421"/>
        <dbReference type="ChEBI" id="CHEBI:456216"/>
        <dbReference type="EC" id="2.7.11.1"/>
    </reaction>
</comment>
<evidence type="ECO:0000256" key="4">
    <source>
        <dbReference type="ARBA" id="ARBA00022741"/>
    </source>
</evidence>
<reference evidence="11 12" key="1">
    <citation type="journal article" date="2010" name="BMC Genomics">
        <title>Genome analysis and comparative genomics of a Giardia intestinalis assemblage E isolate.</title>
        <authorList>
            <person name="Jerlstrom-Hultqvist J."/>
            <person name="Franzen O."/>
            <person name="Ankarklev J."/>
            <person name="Xu F."/>
            <person name="Nohynkova E."/>
            <person name="Andersson J.O."/>
            <person name="Svard S.G."/>
            <person name="Andersson B."/>
        </authorList>
    </citation>
    <scope>NUCLEOTIDE SEQUENCE [LARGE SCALE GENOMIC DNA]</scope>
    <source>
        <strain evidence="11 12">P15</strain>
    </source>
</reference>
<dbReference type="Proteomes" id="UP000008974">
    <property type="component" value="Unassembled WGS sequence"/>
</dbReference>
<dbReference type="SUPFAM" id="SSF56112">
    <property type="entry name" value="Protein kinase-like (PK-like)"/>
    <property type="match status" value="1"/>
</dbReference>
<dbReference type="InterPro" id="IPR053235">
    <property type="entry name" value="Ser_Thr_kinase"/>
</dbReference>